<feature type="region of interest" description="Disordered" evidence="1">
    <location>
        <begin position="122"/>
        <end position="142"/>
    </location>
</feature>
<dbReference type="Proteomes" id="UP000199229">
    <property type="component" value="Unassembled WGS sequence"/>
</dbReference>
<feature type="region of interest" description="Disordered" evidence="1">
    <location>
        <begin position="46"/>
        <end position="83"/>
    </location>
</feature>
<keyword evidence="4" id="KW-1185">Reference proteome</keyword>
<keyword evidence="2" id="KW-0812">Transmembrane</keyword>
<organism evidence="3 4">
    <name type="scientific">Methylobacterium gossipiicola</name>
    <dbReference type="NCBI Taxonomy" id="582675"/>
    <lineage>
        <taxon>Bacteria</taxon>
        <taxon>Pseudomonadati</taxon>
        <taxon>Pseudomonadota</taxon>
        <taxon>Alphaproteobacteria</taxon>
        <taxon>Hyphomicrobiales</taxon>
        <taxon>Methylobacteriaceae</taxon>
        <taxon>Methylobacterium</taxon>
    </lineage>
</organism>
<name>A0A1I2WJ48_9HYPH</name>
<evidence type="ECO:0000256" key="1">
    <source>
        <dbReference type="SAM" id="MobiDB-lite"/>
    </source>
</evidence>
<evidence type="ECO:0000313" key="3">
    <source>
        <dbReference type="EMBL" id="SFH00366.1"/>
    </source>
</evidence>
<evidence type="ECO:0000256" key="2">
    <source>
        <dbReference type="SAM" id="Phobius"/>
    </source>
</evidence>
<keyword evidence="2" id="KW-0472">Membrane</keyword>
<feature type="compositionally biased region" description="Basic and acidic residues" evidence="1">
    <location>
        <begin position="46"/>
        <end position="59"/>
    </location>
</feature>
<accession>A0A1I2WJ48</accession>
<dbReference type="AlphaFoldDB" id="A0A1I2WJ48"/>
<sequence>MDLASIQQAAIAASAVAATLTFIYKVFDDKRSRDARDLFDRQRMLEHQASRETRGEQAAREGQGSSLHAGGPNAGKTAVDGVSAPMAGRKISVSIAAERITDGKTTSRFPLLNFRRTNGFVLRDDDPAPEPMAAPAESRLSHDERMRHAASNETQELLQRIAELRTKSDGQKS</sequence>
<gene>
    <name evidence="3" type="ORF">SAMN05192565_1232</name>
</gene>
<protein>
    <submittedName>
        <fullName evidence="3">Uncharacterized protein</fullName>
    </submittedName>
</protein>
<dbReference type="EMBL" id="FOPM01000023">
    <property type="protein sequence ID" value="SFH00366.1"/>
    <property type="molecule type" value="Genomic_DNA"/>
</dbReference>
<keyword evidence="2" id="KW-1133">Transmembrane helix</keyword>
<feature type="transmembrane region" description="Helical" evidence="2">
    <location>
        <begin position="6"/>
        <end position="27"/>
    </location>
</feature>
<evidence type="ECO:0000313" key="4">
    <source>
        <dbReference type="Proteomes" id="UP000199229"/>
    </source>
</evidence>
<dbReference type="OrthoDB" id="10015902at2"/>
<reference evidence="4" key="1">
    <citation type="submission" date="2016-10" db="EMBL/GenBank/DDBJ databases">
        <authorList>
            <person name="Varghese N."/>
            <person name="Submissions S."/>
        </authorList>
    </citation>
    <scope>NUCLEOTIDE SEQUENCE [LARGE SCALE GENOMIC DNA]</scope>
    <source>
        <strain evidence="4">Gh-105</strain>
    </source>
</reference>
<dbReference type="RefSeq" id="WP_091974222.1">
    <property type="nucleotide sequence ID" value="NZ_FOPM01000023.1"/>
</dbReference>
<proteinExistence type="predicted"/>